<accession>N4X087</accession>
<sequence>MICSSVIQHAEANTVHIFYYFYSFLGSHSNGPTRLLRAIISQVIQKHQDLAIYVHDVYFTSHPIPTKKALLSLLPELLQGLGSVRLVIDGVDEWSSRDQKELLKDLAGLVSPTHSTYNCKIMIASRETMEISRYLRKKDKSVTKVSLSNAKESFAVTLAIANFVDSKLSDLPDHFDELDPDPSILVHVKETLRKKSHGMFLWVSLVLKSLDTVYSPEELRTIVDDLPSDLENLYNQIFIRLCSAPGARNYGSVSGIMSWICFAQRPLHKSELLHALSMFPYKSSSQVQSIPVASILDHCKPLIEELPDSTIVPVRFSVKEYFIKSQIPQVVPAINAALDISSACAIIITRSLDLLRFESNSLECLAQVASGHYRLLPYAIEFWIEHCLQYASGRVSLGMEQQFQDRLTQMHETHQNCRHALGRTVNQVETREQINDSNLDERVRLFSGMKIYQLIVDLLNLRLLASKLDGDSSSYIETYFINNDQTLFTQLSQKYESAIVHLLAQREVEGISSVLLQAFQQSYASTAFFCRFPHCDRLSLGFTTAQLRYEHEATHVQRVYCQTASCQYSRIGFPKKTALNAHTRKHHGQSIIQLIPAKVRNSKSKSENSEETSIVTLSSPFLPENLRPEQSLEPRQRQQYAEPRFSSQLSTYNDGSPFNSVQDFQDFDKLGEQLTLELYQYQKLRDARIEKLAKTLMQSCSKETRQQLENDVRKWAPAKKEQLFEYGVDPILYRFEEHARELLKKGDYSTTEELLAASESKELPQDLTRADEVAKGSERGLVDSQIDGEESSIHQEYLKHDWKYFDTLMQEGSHGFYAPQTAGYVQVQNSSEKSQSSLPLNVEADGQLSADLPDWTLFHRSSRSRNTVD</sequence>
<dbReference type="AlphaFoldDB" id="N4X087"/>
<dbReference type="InterPro" id="IPR056884">
    <property type="entry name" value="NPHP3-like_N"/>
</dbReference>
<organism evidence="3 4">
    <name type="scientific">Cochliobolus heterostrophus (strain C4 / ATCC 48331 / race T)</name>
    <name type="common">Southern corn leaf blight fungus</name>
    <name type="synonym">Bipolaris maydis</name>
    <dbReference type="NCBI Taxonomy" id="665024"/>
    <lineage>
        <taxon>Eukaryota</taxon>
        <taxon>Fungi</taxon>
        <taxon>Dikarya</taxon>
        <taxon>Ascomycota</taxon>
        <taxon>Pezizomycotina</taxon>
        <taxon>Dothideomycetes</taxon>
        <taxon>Pleosporomycetidae</taxon>
        <taxon>Pleosporales</taxon>
        <taxon>Pleosporineae</taxon>
        <taxon>Pleosporaceae</taxon>
        <taxon>Bipolaris</taxon>
    </lineage>
</organism>
<name>N4X087_COCH4</name>
<dbReference type="RefSeq" id="XP_014080273.1">
    <property type="nucleotide sequence ID" value="XM_014224798.1"/>
</dbReference>
<evidence type="ECO:0000313" key="4">
    <source>
        <dbReference type="Proteomes" id="UP000012338"/>
    </source>
</evidence>
<evidence type="ECO:0000313" key="3">
    <source>
        <dbReference type="EMBL" id="ENI06364.1"/>
    </source>
</evidence>
<gene>
    <name evidence="3" type="ORF">COCC4DRAFT_39524</name>
</gene>
<dbReference type="Pfam" id="PF24883">
    <property type="entry name" value="NPHP3_N"/>
    <property type="match status" value="1"/>
</dbReference>
<protein>
    <recommendedName>
        <fullName evidence="2">Nephrocystin 3-like N-terminal domain-containing protein</fullName>
    </recommendedName>
</protein>
<keyword evidence="4" id="KW-1185">Reference proteome</keyword>
<dbReference type="HOGENOM" id="CLU_330090_0_0_1"/>
<dbReference type="Proteomes" id="UP000012338">
    <property type="component" value="Unassembled WGS sequence"/>
</dbReference>
<dbReference type="GeneID" id="25844786"/>
<reference evidence="4" key="2">
    <citation type="journal article" date="2013" name="PLoS Genet.">
        <title>Comparative genome structure, secondary metabolite, and effector coding capacity across Cochliobolus pathogens.</title>
        <authorList>
            <person name="Condon B.J."/>
            <person name="Leng Y."/>
            <person name="Wu D."/>
            <person name="Bushley K.E."/>
            <person name="Ohm R.A."/>
            <person name="Otillar R."/>
            <person name="Martin J."/>
            <person name="Schackwitz W."/>
            <person name="Grimwood J."/>
            <person name="MohdZainudin N."/>
            <person name="Xue C."/>
            <person name="Wang R."/>
            <person name="Manning V.A."/>
            <person name="Dhillon B."/>
            <person name="Tu Z.J."/>
            <person name="Steffenson B.J."/>
            <person name="Salamov A."/>
            <person name="Sun H."/>
            <person name="Lowry S."/>
            <person name="LaButti K."/>
            <person name="Han J."/>
            <person name="Copeland A."/>
            <person name="Lindquist E."/>
            <person name="Barry K."/>
            <person name="Schmutz J."/>
            <person name="Baker S.E."/>
            <person name="Ciuffetti L.M."/>
            <person name="Grigoriev I.V."/>
            <person name="Zhong S."/>
            <person name="Turgeon B.G."/>
        </authorList>
    </citation>
    <scope>NUCLEOTIDE SEQUENCE [LARGE SCALE GENOMIC DNA]</scope>
    <source>
        <strain evidence="4">C4 / ATCC 48331 / race T</strain>
    </source>
</reference>
<proteinExistence type="predicted"/>
<dbReference type="PANTHER" id="PTHR10039">
    <property type="entry name" value="AMELOGENIN"/>
    <property type="match status" value="1"/>
</dbReference>
<keyword evidence="1" id="KW-0677">Repeat</keyword>
<evidence type="ECO:0000256" key="1">
    <source>
        <dbReference type="ARBA" id="ARBA00022737"/>
    </source>
</evidence>
<evidence type="ECO:0000259" key="2">
    <source>
        <dbReference type="Pfam" id="PF24883"/>
    </source>
</evidence>
<reference evidence="3 4" key="1">
    <citation type="journal article" date="2012" name="PLoS Pathog.">
        <title>Diverse lifestyles and strategies of plant pathogenesis encoded in the genomes of eighteen Dothideomycetes fungi.</title>
        <authorList>
            <person name="Ohm R.A."/>
            <person name="Feau N."/>
            <person name="Henrissat B."/>
            <person name="Schoch C.L."/>
            <person name="Horwitz B.A."/>
            <person name="Barry K.W."/>
            <person name="Condon B.J."/>
            <person name="Copeland A.C."/>
            <person name="Dhillon B."/>
            <person name="Glaser F."/>
            <person name="Hesse C.N."/>
            <person name="Kosti I."/>
            <person name="LaButti K."/>
            <person name="Lindquist E.A."/>
            <person name="Lucas S."/>
            <person name="Salamov A.A."/>
            <person name="Bradshaw R.E."/>
            <person name="Ciuffetti L."/>
            <person name="Hamelin R.C."/>
            <person name="Kema G.H.J."/>
            <person name="Lawrence C."/>
            <person name="Scott J.A."/>
            <person name="Spatafora J.W."/>
            <person name="Turgeon B.G."/>
            <person name="de Wit P.J.G.M."/>
            <person name="Zhong S."/>
            <person name="Goodwin S.B."/>
            <person name="Grigoriev I.V."/>
        </authorList>
    </citation>
    <scope>NUCLEOTIDE SEQUENCE [LARGE SCALE GENOMIC DNA]</scope>
    <source>
        <strain evidence="4">C4 / ATCC 48331 / race T</strain>
    </source>
</reference>
<dbReference type="OrthoDB" id="7464126at2759"/>
<feature type="domain" description="Nephrocystin 3-like N-terminal" evidence="2">
    <location>
        <begin position="1"/>
        <end position="126"/>
    </location>
</feature>
<dbReference type="EMBL" id="KB733452">
    <property type="protein sequence ID" value="ENI06364.1"/>
    <property type="molecule type" value="Genomic_DNA"/>
</dbReference>
<dbReference type="PANTHER" id="PTHR10039:SF14">
    <property type="entry name" value="NACHT DOMAIN-CONTAINING PROTEIN"/>
    <property type="match status" value="1"/>
</dbReference>